<feature type="chain" id="PRO_5043003159" evidence="2">
    <location>
        <begin position="23"/>
        <end position="143"/>
    </location>
</feature>
<evidence type="ECO:0000313" key="4">
    <source>
        <dbReference type="Proteomes" id="UP001313282"/>
    </source>
</evidence>
<keyword evidence="2" id="KW-0732">Signal</keyword>
<sequence length="143" mass="15820">MTSPLTLTLLLTFLYLSVLTAALPTTPPTQQTEPSISPKPSTKNKNTVCGGHPLKFLCGDACYDPMEADCDPEFLTLTRFGEDITRLKKEAEEKKKTGDEKKQRRIARQKNASRAPPPPAVPKPNKESTRDITYVHAPIPPPH</sequence>
<proteinExistence type="predicted"/>
<evidence type="ECO:0000256" key="2">
    <source>
        <dbReference type="SAM" id="SignalP"/>
    </source>
</evidence>
<organism evidence="3 4">
    <name type="scientific">Orbilia javanica</name>
    <dbReference type="NCBI Taxonomy" id="47235"/>
    <lineage>
        <taxon>Eukaryota</taxon>
        <taxon>Fungi</taxon>
        <taxon>Dikarya</taxon>
        <taxon>Ascomycota</taxon>
        <taxon>Pezizomycotina</taxon>
        <taxon>Orbiliomycetes</taxon>
        <taxon>Orbiliales</taxon>
        <taxon>Orbiliaceae</taxon>
        <taxon>Orbilia</taxon>
    </lineage>
</organism>
<protein>
    <submittedName>
        <fullName evidence="3">Uncharacterized protein</fullName>
    </submittedName>
</protein>
<keyword evidence="4" id="KW-1185">Reference proteome</keyword>
<feature type="compositionally biased region" description="Polar residues" evidence="1">
    <location>
        <begin position="33"/>
        <end position="46"/>
    </location>
</feature>
<feature type="region of interest" description="Disordered" evidence="1">
    <location>
        <begin position="90"/>
        <end position="143"/>
    </location>
</feature>
<evidence type="ECO:0000256" key="1">
    <source>
        <dbReference type="SAM" id="MobiDB-lite"/>
    </source>
</evidence>
<reference evidence="3 4" key="1">
    <citation type="submission" date="2019-10" db="EMBL/GenBank/DDBJ databases">
        <authorList>
            <person name="Palmer J.M."/>
        </authorList>
    </citation>
    <scope>NUCLEOTIDE SEQUENCE [LARGE SCALE GENOMIC DNA]</scope>
    <source>
        <strain evidence="3 4">TWF718</strain>
    </source>
</reference>
<dbReference type="AlphaFoldDB" id="A0AAN8N1L0"/>
<name>A0AAN8N1L0_9PEZI</name>
<evidence type="ECO:0000313" key="3">
    <source>
        <dbReference type="EMBL" id="KAK6347671.1"/>
    </source>
</evidence>
<gene>
    <name evidence="3" type="ORF">TWF718_005510</name>
</gene>
<accession>A0AAN8N1L0</accession>
<comment type="caution">
    <text evidence="3">The sequence shown here is derived from an EMBL/GenBank/DDBJ whole genome shotgun (WGS) entry which is preliminary data.</text>
</comment>
<dbReference type="Proteomes" id="UP001313282">
    <property type="component" value="Unassembled WGS sequence"/>
</dbReference>
<feature type="compositionally biased region" description="Basic and acidic residues" evidence="1">
    <location>
        <begin position="90"/>
        <end position="102"/>
    </location>
</feature>
<dbReference type="EMBL" id="JAVHNR010000003">
    <property type="protein sequence ID" value="KAK6347671.1"/>
    <property type="molecule type" value="Genomic_DNA"/>
</dbReference>
<feature type="signal peptide" evidence="2">
    <location>
        <begin position="1"/>
        <end position="22"/>
    </location>
</feature>
<feature type="region of interest" description="Disordered" evidence="1">
    <location>
        <begin position="25"/>
        <end position="46"/>
    </location>
</feature>